<dbReference type="AlphaFoldDB" id="A0A7K8XQ21"/>
<comment type="caution">
    <text evidence="2">The sequence shown here is derived from an EMBL/GenBank/DDBJ whole genome shotgun (WGS) entry which is preliminary data.</text>
</comment>
<feature type="domain" description="MAM" evidence="1">
    <location>
        <begin position="5"/>
        <end position="134"/>
    </location>
</feature>
<keyword evidence="3" id="KW-1185">Reference proteome</keyword>
<feature type="non-terminal residue" evidence="2">
    <location>
        <position position="134"/>
    </location>
</feature>
<dbReference type="OrthoDB" id="9115384at2759"/>
<dbReference type="InterPro" id="IPR000998">
    <property type="entry name" value="MAM_dom"/>
</dbReference>
<evidence type="ECO:0000259" key="1">
    <source>
        <dbReference type="PROSITE" id="PS50060"/>
    </source>
</evidence>
<dbReference type="Gene3D" id="2.60.120.200">
    <property type="match status" value="1"/>
</dbReference>
<dbReference type="GO" id="GO:0016020">
    <property type="term" value="C:membrane"/>
    <property type="evidence" value="ECO:0007669"/>
    <property type="project" value="InterPro"/>
</dbReference>
<name>A0A7K8XQ21_9PICI</name>
<dbReference type="SUPFAM" id="SSF49899">
    <property type="entry name" value="Concanavalin A-like lectins/glucanases"/>
    <property type="match status" value="1"/>
</dbReference>
<dbReference type="PANTHER" id="PTHR23282:SF101">
    <property type="entry name" value="MAM DOMAIN-CONTAINING PROTEIN"/>
    <property type="match status" value="1"/>
</dbReference>
<dbReference type="InterPro" id="IPR013320">
    <property type="entry name" value="ConA-like_dom_sf"/>
</dbReference>
<organism evidence="2 3">
    <name type="scientific">Eubucco bourcierii</name>
    <name type="common">red-headed barbet</name>
    <dbReference type="NCBI Taxonomy" id="91767"/>
    <lineage>
        <taxon>Eukaryota</taxon>
        <taxon>Metazoa</taxon>
        <taxon>Chordata</taxon>
        <taxon>Craniata</taxon>
        <taxon>Vertebrata</taxon>
        <taxon>Euteleostomi</taxon>
        <taxon>Archelosauria</taxon>
        <taxon>Archosauria</taxon>
        <taxon>Dinosauria</taxon>
        <taxon>Saurischia</taxon>
        <taxon>Theropoda</taxon>
        <taxon>Coelurosauria</taxon>
        <taxon>Aves</taxon>
        <taxon>Neognathae</taxon>
        <taxon>Neoaves</taxon>
        <taxon>Telluraves</taxon>
        <taxon>Coraciimorphae</taxon>
        <taxon>Piciformes</taxon>
        <taxon>Ramphastidae</taxon>
        <taxon>Eubucco</taxon>
    </lineage>
</organism>
<evidence type="ECO:0000313" key="2">
    <source>
        <dbReference type="EMBL" id="NXF93032.1"/>
    </source>
</evidence>
<dbReference type="InterPro" id="IPR051560">
    <property type="entry name" value="MAM_domain-containing"/>
</dbReference>
<gene>
    <name evidence="2" type="primary">Malrd1_1</name>
    <name evidence="2" type="ORF">EUBBOU_R13104</name>
</gene>
<evidence type="ECO:0000313" key="3">
    <source>
        <dbReference type="Proteomes" id="UP000583613"/>
    </source>
</evidence>
<dbReference type="Proteomes" id="UP000583613">
    <property type="component" value="Unassembled WGS sequence"/>
</dbReference>
<proteinExistence type="predicted"/>
<feature type="non-terminal residue" evidence="2">
    <location>
        <position position="1"/>
    </location>
</feature>
<reference evidence="2 3" key="1">
    <citation type="submission" date="2019-09" db="EMBL/GenBank/DDBJ databases">
        <title>Bird 10,000 Genomes (B10K) Project - Family phase.</title>
        <authorList>
            <person name="Zhang G."/>
        </authorList>
    </citation>
    <scope>NUCLEOTIDE SEQUENCE [LARGE SCALE GENOMIC DNA]</scope>
    <source>
        <strain evidence="2">B10K-DU-001-04</strain>
        <tissue evidence="2">Muscle</tissue>
    </source>
</reference>
<accession>A0A7K8XQ21</accession>
<protein>
    <submittedName>
        <fullName evidence="2">MALR1 protein</fullName>
    </submittedName>
</protein>
<dbReference type="Pfam" id="PF00629">
    <property type="entry name" value="MAM"/>
    <property type="match status" value="1"/>
</dbReference>
<sequence>GSSCDKCDFETDLCKALHPLSSQPGWVRRNGQSGRRPPYFDHNGNHSAYFLTLSSEMQSSAATLRTKVFLPAAEDLICQITFHYWISQMSGTLLVGVKKLSENALTNLWQDSGELRNEWKAKSITINSTEKYEV</sequence>
<dbReference type="EMBL" id="VWZE01015784">
    <property type="protein sequence ID" value="NXF93032.1"/>
    <property type="molecule type" value="Genomic_DNA"/>
</dbReference>
<dbReference type="PROSITE" id="PS50060">
    <property type="entry name" value="MAM_2"/>
    <property type="match status" value="1"/>
</dbReference>
<dbReference type="SMART" id="SM00137">
    <property type="entry name" value="MAM"/>
    <property type="match status" value="1"/>
</dbReference>
<dbReference type="PANTHER" id="PTHR23282">
    <property type="entry name" value="APICAL ENDOSOMAL GLYCOPROTEIN PRECURSOR"/>
    <property type="match status" value="1"/>
</dbReference>